<dbReference type="InterPro" id="IPR002048">
    <property type="entry name" value="EF_hand_dom"/>
</dbReference>
<feature type="domain" description="EF-hand" evidence="8">
    <location>
        <begin position="656"/>
        <end position="691"/>
    </location>
</feature>
<keyword evidence="4" id="KW-0677">Repeat</keyword>
<feature type="domain" description="EF-hand" evidence="8">
    <location>
        <begin position="102"/>
        <end position="137"/>
    </location>
</feature>
<feature type="compositionally biased region" description="Polar residues" evidence="7">
    <location>
        <begin position="243"/>
        <end position="260"/>
    </location>
</feature>
<comment type="similarity">
    <text evidence="1">Belongs to the recoverin family.</text>
</comment>
<dbReference type="InterPro" id="IPR028846">
    <property type="entry name" value="Recoverin"/>
</dbReference>
<feature type="domain" description="EF-hand" evidence="8">
    <location>
        <begin position="150"/>
        <end position="185"/>
    </location>
</feature>
<evidence type="ECO:0000256" key="2">
    <source>
        <dbReference type="ARBA" id="ARBA00022707"/>
    </source>
</evidence>
<name>A0AAD1Y7G2_EUPCR</name>
<feature type="domain" description="EF-hand" evidence="8">
    <location>
        <begin position="375"/>
        <end position="410"/>
    </location>
</feature>
<dbReference type="PROSITE" id="PS00018">
    <property type="entry name" value="EF_HAND_1"/>
    <property type="match status" value="1"/>
</dbReference>
<feature type="region of interest" description="Disordered" evidence="7">
    <location>
        <begin position="240"/>
        <end position="260"/>
    </location>
</feature>
<keyword evidence="6" id="KW-0449">Lipoprotein</keyword>
<sequence>MERRLTGKLGTGDKLMQFRRGYTTLDIADSLSEDESNIQKALKVLRVPNGVSVADAIEIMKKHSLDDEEDQEFSTQEFEMGILELFDLEEDYDVLDQKSKDSIKQAIEDLFMEFDVDDKGALEIKHLEQGFRKFLPDNAQKFTKIIKNPTNIATVEKLYDEIDADKQGFASTEDFEKFLEPYFDDDERKRQFAIMCTHDADENHSGNVSKLEFIKWSETRGYIHFINVLEGKCIPDSFDDSPRSFQDTQPERSSNATNFRSKTMRIPKKKEIEFNNIFANKNKEGLSKAVKKLQEKKKISDFQNIFKSIDFRAAIKDIKTLSHNSGLYRINPLELIRYLKMILKDYAEGFNEEEFIEFMFKYTKQEKLTAYQRKIRESALRKIFVIIDVDGNKVADYTELTECLVFLCGGSIEEKIESAFLLFDIDDTKTFSLDEFTDFIGVLFRIFLNFLSDHNPHYLELDYRELTEQTADKCFSDLQKSPAGEISHYELLFWVTGKRFLSKRREQILDKYKPPSKAILLKNKIEKVNSSLKRILNSEELISKIEHYRSSLLIDKINIYDCMEAFKNSDEYLNEENERGGVRNNSFMRGGKEIFNRHDFSRILTGLLIKKKVIDIDKKHRLSHPINKLFNVLDKNVDGIVEIEDILALTFCCNSSIGDRIKVLFEFYETYGDGTIGFEELQKYFSCCFTMCKWEALDIFDIDKLTKATAENCMKFILTSRKEEADQEKIENEKISIDELRSWVSSNKFGTFSKSEAAEL</sequence>
<evidence type="ECO:0000313" key="10">
    <source>
        <dbReference type="Proteomes" id="UP001295684"/>
    </source>
</evidence>
<evidence type="ECO:0000256" key="3">
    <source>
        <dbReference type="ARBA" id="ARBA00022723"/>
    </source>
</evidence>
<proteinExistence type="inferred from homology"/>
<keyword evidence="3" id="KW-0479">Metal-binding</keyword>
<comment type="caution">
    <text evidence="9">The sequence shown here is derived from an EMBL/GenBank/DDBJ whole genome shotgun (WGS) entry which is preliminary data.</text>
</comment>
<dbReference type="Gene3D" id="1.10.238.10">
    <property type="entry name" value="EF-hand"/>
    <property type="match status" value="3"/>
</dbReference>
<gene>
    <name evidence="9" type="ORF">ECRASSUSDP1_LOCUS28441</name>
</gene>
<evidence type="ECO:0000256" key="7">
    <source>
        <dbReference type="SAM" id="MobiDB-lite"/>
    </source>
</evidence>
<dbReference type="SMART" id="SM00054">
    <property type="entry name" value="EFh"/>
    <property type="match status" value="6"/>
</dbReference>
<evidence type="ECO:0000256" key="1">
    <source>
        <dbReference type="ARBA" id="ARBA00006049"/>
    </source>
</evidence>
<evidence type="ECO:0000256" key="6">
    <source>
        <dbReference type="ARBA" id="ARBA00023288"/>
    </source>
</evidence>
<keyword evidence="5" id="KW-0106">Calcium</keyword>
<dbReference type="AlphaFoldDB" id="A0AAD1Y7G2"/>
<dbReference type="EMBL" id="CAMPGE010029353">
    <property type="protein sequence ID" value="CAI2386816.1"/>
    <property type="molecule type" value="Genomic_DNA"/>
</dbReference>
<protein>
    <recommendedName>
        <fullName evidence="8">EF-hand domain-containing protein</fullName>
    </recommendedName>
</protein>
<feature type="domain" description="EF-hand" evidence="8">
    <location>
        <begin position="411"/>
        <end position="446"/>
    </location>
</feature>
<keyword evidence="10" id="KW-1185">Reference proteome</keyword>
<dbReference type="PROSITE" id="PS50222">
    <property type="entry name" value="EF_HAND_2"/>
    <property type="match status" value="5"/>
</dbReference>
<organism evidence="9 10">
    <name type="scientific">Euplotes crassus</name>
    <dbReference type="NCBI Taxonomy" id="5936"/>
    <lineage>
        <taxon>Eukaryota</taxon>
        <taxon>Sar</taxon>
        <taxon>Alveolata</taxon>
        <taxon>Ciliophora</taxon>
        <taxon>Intramacronucleata</taxon>
        <taxon>Spirotrichea</taxon>
        <taxon>Hypotrichia</taxon>
        <taxon>Euplotida</taxon>
        <taxon>Euplotidae</taxon>
        <taxon>Moneuplotes</taxon>
    </lineage>
</organism>
<reference evidence="9" key="1">
    <citation type="submission" date="2023-07" db="EMBL/GenBank/DDBJ databases">
        <authorList>
            <consortium name="AG Swart"/>
            <person name="Singh M."/>
            <person name="Singh A."/>
            <person name="Seah K."/>
            <person name="Emmerich C."/>
        </authorList>
    </citation>
    <scope>NUCLEOTIDE SEQUENCE</scope>
    <source>
        <strain evidence="9">DP1</strain>
    </source>
</reference>
<dbReference type="InterPro" id="IPR011992">
    <property type="entry name" value="EF-hand-dom_pair"/>
</dbReference>
<evidence type="ECO:0000313" key="9">
    <source>
        <dbReference type="EMBL" id="CAI2386816.1"/>
    </source>
</evidence>
<evidence type="ECO:0000259" key="8">
    <source>
        <dbReference type="PROSITE" id="PS50222"/>
    </source>
</evidence>
<dbReference type="SUPFAM" id="SSF47473">
    <property type="entry name" value="EF-hand"/>
    <property type="match status" value="3"/>
</dbReference>
<evidence type="ECO:0000256" key="5">
    <source>
        <dbReference type="ARBA" id="ARBA00022837"/>
    </source>
</evidence>
<dbReference type="PANTHER" id="PTHR23055">
    <property type="entry name" value="CALCIUM BINDING PROTEINS"/>
    <property type="match status" value="1"/>
</dbReference>
<keyword evidence="2" id="KW-0519">Myristate</keyword>
<dbReference type="PANTHER" id="PTHR23055:SF178">
    <property type="entry name" value="NEUROCALCIN HOMOLOG"/>
    <property type="match status" value="1"/>
</dbReference>
<evidence type="ECO:0000256" key="4">
    <source>
        <dbReference type="ARBA" id="ARBA00022737"/>
    </source>
</evidence>
<dbReference type="GO" id="GO:0005509">
    <property type="term" value="F:calcium ion binding"/>
    <property type="evidence" value="ECO:0007669"/>
    <property type="project" value="InterPro"/>
</dbReference>
<dbReference type="Proteomes" id="UP001295684">
    <property type="component" value="Unassembled WGS sequence"/>
</dbReference>
<accession>A0AAD1Y7G2</accession>
<dbReference type="InterPro" id="IPR018247">
    <property type="entry name" value="EF_Hand_1_Ca_BS"/>
</dbReference>